<keyword evidence="4" id="KW-1185">Reference proteome</keyword>
<feature type="domain" description="Amidase" evidence="2">
    <location>
        <begin position="50"/>
        <end position="507"/>
    </location>
</feature>
<sequence length="537" mass="57531">MAILKLKAALAIFALCTAPTTAECSYPDLLTATATELQDGLMTGCFTSVDLVDAYVKRNEEVNSTVRAVVEINPDAWEIAQVLDDERKNGTLRGPLHGLPILIKNNIATGDKMQTNAGSYALMDAKPVSDSAIAAKLRKAGAIILGKTNLSQWANYRSGNSSNGWSAWGGQVIAAHVPNQDPSGSSSGSGVAADLGLAYACLGTETSGSITSPSENSGLVGIKPTVGLTSRYLVIPISEHQDTIGPMTRTVEDAALVLQAIAGRDSHDNYTLAAPYKHRAPDYVKNCKMNGLEGKRIGIPQNVLDLSYDSSMAPYYAAFEAAVNVLRDAGATIVNTTFTAYEEFINDGSETVLHADFISGLADYLSNLKTNPHNVHNLKEVQSFTHRYALEEWPTRNTAIWDEALQAGINNTSPEFWPRYVKNLYYGGEGGVFGAINRDHLDAVVLPTNLGHPVSAVVGGPVITVPMGAYPVGTPVQVSPPRNLTSVAPGVPMGLGFMGLKWSEPALIEMAYAFEQKTQARKTFDHYIVPKTQLKMA</sequence>
<accession>A0AAI9TL93</accession>
<evidence type="ECO:0000313" key="4">
    <source>
        <dbReference type="Proteomes" id="UP001227192"/>
    </source>
</evidence>
<dbReference type="PANTHER" id="PTHR42678:SF34">
    <property type="entry name" value="OS04G0183300 PROTEIN"/>
    <property type="match status" value="1"/>
</dbReference>
<gene>
    <name evidence="3" type="ORF">VN97_g4043</name>
</gene>
<keyword evidence="1" id="KW-0732">Signal</keyword>
<feature type="chain" id="PRO_5042558825" description="Amidase domain-containing protein" evidence="1">
    <location>
        <begin position="23"/>
        <end position="537"/>
    </location>
</feature>
<dbReference type="SUPFAM" id="SSF75304">
    <property type="entry name" value="Amidase signature (AS) enzymes"/>
    <property type="match status" value="1"/>
</dbReference>
<protein>
    <recommendedName>
        <fullName evidence="2">Amidase domain-containing protein</fullName>
    </recommendedName>
</protein>
<evidence type="ECO:0000259" key="2">
    <source>
        <dbReference type="Pfam" id="PF01425"/>
    </source>
</evidence>
<evidence type="ECO:0000256" key="1">
    <source>
        <dbReference type="SAM" id="SignalP"/>
    </source>
</evidence>
<evidence type="ECO:0000313" key="3">
    <source>
        <dbReference type="EMBL" id="KAJ9489241.1"/>
    </source>
</evidence>
<dbReference type="InterPro" id="IPR023631">
    <property type="entry name" value="Amidase_dom"/>
</dbReference>
<organism evidence="3 4">
    <name type="scientific">Penicillium thymicola</name>
    <dbReference type="NCBI Taxonomy" id="293382"/>
    <lineage>
        <taxon>Eukaryota</taxon>
        <taxon>Fungi</taxon>
        <taxon>Dikarya</taxon>
        <taxon>Ascomycota</taxon>
        <taxon>Pezizomycotina</taxon>
        <taxon>Eurotiomycetes</taxon>
        <taxon>Eurotiomycetidae</taxon>
        <taxon>Eurotiales</taxon>
        <taxon>Aspergillaceae</taxon>
        <taxon>Penicillium</taxon>
    </lineage>
</organism>
<dbReference type="PANTHER" id="PTHR42678">
    <property type="entry name" value="AMIDASE"/>
    <property type="match status" value="1"/>
</dbReference>
<dbReference type="InterPro" id="IPR036928">
    <property type="entry name" value="AS_sf"/>
</dbReference>
<dbReference type="AlphaFoldDB" id="A0AAI9TL93"/>
<feature type="signal peptide" evidence="1">
    <location>
        <begin position="1"/>
        <end position="22"/>
    </location>
</feature>
<dbReference type="Pfam" id="PF01425">
    <property type="entry name" value="Amidase"/>
    <property type="match status" value="1"/>
</dbReference>
<dbReference type="EMBL" id="LACB01000090">
    <property type="protein sequence ID" value="KAJ9489241.1"/>
    <property type="molecule type" value="Genomic_DNA"/>
</dbReference>
<dbReference type="Proteomes" id="UP001227192">
    <property type="component" value="Unassembled WGS sequence"/>
</dbReference>
<reference evidence="3" key="2">
    <citation type="journal article" date="2016" name="Fungal Biol.">
        <title>Ochratoxin A production by Penicillium thymicola.</title>
        <authorList>
            <person name="Nguyen H.D.T."/>
            <person name="McMullin D.R."/>
            <person name="Ponomareva E."/>
            <person name="Riley R."/>
            <person name="Pomraning K.R."/>
            <person name="Baker S.E."/>
            <person name="Seifert K.A."/>
        </authorList>
    </citation>
    <scope>NUCLEOTIDE SEQUENCE</scope>
    <source>
        <strain evidence="3">DAOM 180753</strain>
    </source>
</reference>
<dbReference type="Gene3D" id="3.90.1300.10">
    <property type="entry name" value="Amidase signature (AS) domain"/>
    <property type="match status" value="1"/>
</dbReference>
<name>A0AAI9TL93_PENTH</name>
<comment type="caution">
    <text evidence="3">The sequence shown here is derived from an EMBL/GenBank/DDBJ whole genome shotgun (WGS) entry which is preliminary data.</text>
</comment>
<reference evidence="3" key="1">
    <citation type="submission" date="2015-06" db="EMBL/GenBank/DDBJ databases">
        <authorList>
            <person name="Nguyen H."/>
        </authorList>
    </citation>
    <scope>NUCLEOTIDE SEQUENCE</scope>
    <source>
        <strain evidence="3">DAOM 180753</strain>
    </source>
</reference>
<proteinExistence type="predicted"/>